<dbReference type="InterPro" id="IPR025500">
    <property type="entry name" value="DUF4390"/>
</dbReference>
<dbReference type="AlphaFoldDB" id="F6G674"/>
<sequence>MSPVRFSRRKARPRSDGLKAVCKMRYDCTHLASCCRPCPRRRRLAASSLVSHPCRSTTTASITRCSRNGLDATTVVTAFLRPLTWLSAVPRFRQVLHRLVVLGMLCLLWPVVVPAQTIEVGRTQLEYADGGWNLSADFDFDLPGNLEDAVNKGIALYFLVEFELIRPRWYWFDDHAVSATRVVRLSYHPLTRQYRVSTGGLQVPFSRLKDAVDFMQHVRGWRVFEQRAVKPGETVQAEVRMRLDVTQLPKPFQINAVNTRDWNLASDWKRFSFLVPNEPVAPPPPPVPPASPPASAPPIGPALNPASSPASGTPGLLPNPGWGMGAGPASNAASLLLAPAK</sequence>
<feature type="compositionally biased region" description="Low complexity" evidence="1">
    <location>
        <begin position="327"/>
        <end position="341"/>
    </location>
</feature>
<evidence type="ECO:0000313" key="2">
    <source>
        <dbReference type="EMBL" id="AEG70573.1"/>
    </source>
</evidence>
<evidence type="ECO:0000313" key="3">
    <source>
        <dbReference type="Proteomes" id="UP000007953"/>
    </source>
</evidence>
<dbReference type="Proteomes" id="UP000007953">
    <property type="component" value="Chromosome"/>
</dbReference>
<dbReference type="eggNOG" id="ENOG502ZZV8">
    <property type="taxonomic scope" value="Bacteria"/>
</dbReference>
<dbReference type="PATRIC" id="fig|1031711.3.peg.3212"/>
<gene>
    <name evidence="2" type="ordered locus">RSPO_c03282</name>
</gene>
<evidence type="ECO:0000256" key="1">
    <source>
        <dbReference type="SAM" id="MobiDB-lite"/>
    </source>
</evidence>
<feature type="region of interest" description="Disordered" evidence="1">
    <location>
        <begin position="282"/>
        <end position="341"/>
    </location>
</feature>
<name>F6G674_RALS8</name>
<dbReference type="Pfam" id="PF14334">
    <property type="entry name" value="DUF4390"/>
    <property type="match status" value="1"/>
</dbReference>
<accession>F6G674</accession>
<feature type="compositionally biased region" description="Pro residues" evidence="1">
    <location>
        <begin position="282"/>
        <end position="300"/>
    </location>
</feature>
<dbReference type="EMBL" id="CP002819">
    <property type="protein sequence ID" value="AEG70573.1"/>
    <property type="molecule type" value="Genomic_DNA"/>
</dbReference>
<organism evidence="2 3">
    <name type="scientific">Ralstonia solanacearum (strain Po82)</name>
    <dbReference type="NCBI Taxonomy" id="1031711"/>
    <lineage>
        <taxon>Bacteria</taxon>
        <taxon>Pseudomonadati</taxon>
        <taxon>Pseudomonadota</taxon>
        <taxon>Betaproteobacteria</taxon>
        <taxon>Burkholderiales</taxon>
        <taxon>Burkholderiaceae</taxon>
        <taxon>Ralstonia</taxon>
        <taxon>Ralstonia solanacearum species complex</taxon>
    </lineage>
</organism>
<reference evidence="2 3" key="1">
    <citation type="journal article" date="2011" name="J. Bacteriol.">
        <title>Complete genome sequence of the plant pathogen Ralstonia solanacearum strain Po82.</title>
        <authorList>
            <person name="Xu J."/>
            <person name="Zheng H.J."/>
            <person name="Liu L."/>
            <person name="Pan Z.C."/>
            <person name="Prior P."/>
            <person name="Tang B."/>
            <person name="Xu J.S."/>
            <person name="Zhang H."/>
            <person name="Tian Q."/>
            <person name="Zhang L.Q."/>
            <person name="Feng J."/>
        </authorList>
    </citation>
    <scope>NUCLEOTIDE SEQUENCE [LARGE SCALE GENOMIC DNA]</scope>
    <source>
        <strain evidence="2 3">Po82</strain>
    </source>
</reference>
<proteinExistence type="predicted"/>
<protein>
    <submittedName>
        <fullName evidence="2">Probable signal peptide, proline rich protein</fullName>
    </submittedName>
</protein>
<dbReference type="HOGENOM" id="CLU_070058_0_0_4"/>
<dbReference type="KEGG" id="rsn:RSPO_c03282"/>